<keyword evidence="1" id="KW-0472">Membrane</keyword>
<feature type="transmembrane region" description="Helical" evidence="1">
    <location>
        <begin position="91"/>
        <end position="111"/>
    </location>
</feature>
<dbReference type="AlphaFoldDB" id="A0ABD6C329"/>
<reference evidence="2 3" key="1">
    <citation type="journal article" date="2019" name="Int. J. Syst. Evol. Microbiol.">
        <title>The Global Catalogue of Microorganisms (GCM) 10K type strain sequencing project: providing services to taxonomists for standard genome sequencing and annotation.</title>
        <authorList>
            <consortium name="The Broad Institute Genomics Platform"/>
            <consortium name="The Broad Institute Genome Sequencing Center for Infectious Disease"/>
            <person name="Wu L."/>
            <person name="Ma J."/>
        </authorList>
    </citation>
    <scope>NUCLEOTIDE SEQUENCE [LARGE SCALE GENOMIC DNA]</scope>
    <source>
        <strain evidence="2 3">CGMCC 1.12689</strain>
    </source>
</reference>
<gene>
    <name evidence="2" type="ORF">ACFR9T_12030</name>
</gene>
<keyword evidence="3" id="KW-1185">Reference proteome</keyword>
<accession>A0ABD6C329</accession>
<feature type="transmembrane region" description="Helical" evidence="1">
    <location>
        <begin position="63"/>
        <end position="85"/>
    </location>
</feature>
<evidence type="ECO:0000313" key="2">
    <source>
        <dbReference type="EMBL" id="MFD1571305.1"/>
    </source>
</evidence>
<dbReference type="EMBL" id="JBHUDB010000010">
    <property type="protein sequence ID" value="MFD1571305.1"/>
    <property type="molecule type" value="Genomic_DNA"/>
</dbReference>
<sequence>MADDKGSKPLTKRLGLWLHRTLVRFRLLPRQPKEPNSQSQSETEHLIGDLDFDDQWQIFRTGFLTVSTLFVVDLLALAALWILVGPTTQELLIGTIGLMILNLVVSLWVLMRVRRSVVDSLFDI</sequence>
<evidence type="ECO:0000256" key="1">
    <source>
        <dbReference type="SAM" id="Phobius"/>
    </source>
</evidence>
<evidence type="ECO:0000313" key="3">
    <source>
        <dbReference type="Proteomes" id="UP001597185"/>
    </source>
</evidence>
<name>A0ABD6C329_9EURY</name>
<protein>
    <submittedName>
        <fullName evidence="2">Uncharacterized protein</fullName>
    </submittedName>
</protein>
<dbReference type="RefSeq" id="WP_256418972.1">
    <property type="nucleotide sequence ID" value="NZ_JANHDL010000011.1"/>
</dbReference>
<keyword evidence="1" id="KW-1133">Transmembrane helix</keyword>
<keyword evidence="1" id="KW-0812">Transmembrane</keyword>
<proteinExistence type="predicted"/>
<comment type="caution">
    <text evidence="2">The sequence shown here is derived from an EMBL/GenBank/DDBJ whole genome shotgun (WGS) entry which is preliminary data.</text>
</comment>
<organism evidence="2 3">
    <name type="scientific">Halorubrum laminariae</name>
    <dbReference type="NCBI Taxonomy" id="1433523"/>
    <lineage>
        <taxon>Archaea</taxon>
        <taxon>Methanobacteriati</taxon>
        <taxon>Methanobacteriota</taxon>
        <taxon>Stenosarchaea group</taxon>
        <taxon>Halobacteria</taxon>
        <taxon>Halobacteriales</taxon>
        <taxon>Haloferacaceae</taxon>
        <taxon>Halorubrum</taxon>
    </lineage>
</organism>
<dbReference type="Proteomes" id="UP001597185">
    <property type="component" value="Unassembled WGS sequence"/>
</dbReference>